<feature type="domain" description="Major facilitator superfamily (MFS) profile" evidence="6">
    <location>
        <begin position="55"/>
        <end position="680"/>
    </location>
</feature>
<dbReference type="Gene3D" id="1.20.1250.20">
    <property type="entry name" value="MFS general substrate transporter like domains"/>
    <property type="match status" value="2"/>
</dbReference>
<feature type="transmembrane region" description="Helical" evidence="5">
    <location>
        <begin position="107"/>
        <end position="127"/>
    </location>
</feature>
<dbReference type="InterPro" id="IPR036259">
    <property type="entry name" value="MFS_trans_sf"/>
</dbReference>
<dbReference type="GO" id="GO:0022857">
    <property type="term" value="F:transmembrane transporter activity"/>
    <property type="evidence" value="ECO:0007669"/>
    <property type="project" value="InterPro"/>
</dbReference>
<feature type="transmembrane region" description="Helical" evidence="5">
    <location>
        <begin position="566"/>
        <end position="588"/>
    </location>
</feature>
<feature type="transmembrane region" description="Helical" evidence="5">
    <location>
        <begin position="594"/>
        <end position="614"/>
    </location>
</feature>
<feature type="transmembrane region" description="Helical" evidence="5">
    <location>
        <begin position="134"/>
        <end position="162"/>
    </location>
</feature>
<feature type="transmembrane region" description="Helical" evidence="5">
    <location>
        <begin position="504"/>
        <end position="524"/>
    </location>
</feature>
<evidence type="ECO:0000256" key="1">
    <source>
        <dbReference type="ARBA" id="ARBA00004141"/>
    </source>
</evidence>
<dbReference type="EMBL" id="HBUF01218332">
    <property type="protein sequence ID" value="CAG6668207.1"/>
    <property type="molecule type" value="Transcribed_RNA"/>
</dbReference>
<dbReference type="Pfam" id="PF00083">
    <property type="entry name" value="Sugar_tr"/>
    <property type="match status" value="1"/>
</dbReference>
<feature type="transmembrane region" description="Helical" evidence="5">
    <location>
        <begin position="10"/>
        <end position="28"/>
    </location>
</feature>
<evidence type="ECO:0000256" key="3">
    <source>
        <dbReference type="ARBA" id="ARBA00022989"/>
    </source>
</evidence>
<dbReference type="InterPro" id="IPR005828">
    <property type="entry name" value="MFS_sugar_transport-like"/>
</dbReference>
<organism evidence="7">
    <name type="scientific">Cacopsylla melanoneura</name>
    <dbReference type="NCBI Taxonomy" id="428564"/>
    <lineage>
        <taxon>Eukaryota</taxon>
        <taxon>Metazoa</taxon>
        <taxon>Ecdysozoa</taxon>
        <taxon>Arthropoda</taxon>
        <taxon>Hexapoda</taxon>
        <taxon>Insecta</taxon>
        <taxon>Pterygota</taxon>
        <taxon>Neoptera</taxon>
        <taxon>Paraneoptera</taxon>
        <taxon>Hemiptera</taxon>
        <taxon>Sternorrhyncha</taxon>
        <taxon>Psylloidea</taxon>
        <taxon>Psyllidae</taxon>
        <taxon>Psyllinae</taxon>
        <taxon>Cacopsylla</taxon>
    </lineage>
</organism>
<evidence type="ECO:0000259" key="6">
    <source>
        <dbReference type="PROSITE" id="PS50850"/>
    </source>
</evidence>
<dbReference type="InterPro" id="IPR011701">
    <property type="entry name" value="MFS"/>
</dbReference>
<dbReference type="GO" id="GO:0016020">
    <property type="term" value="C:membrane"/>
    <property type="evidence" value="ECO:0007669"/>
    <property type="project" value="UniProtKB-SubCell"/>
</dbReference>
<feature type="transmembrane region" description="Helical" evidence="5">
    <location>
        <begin position="536"/>
        <end position="554"/>
    </location>
</feature>
<feature type="transmembrane region" description="Helical" evidence="5">
    <location>
        <begin position="193"/>
        <end position="211"/>
    </location>
</feature>
<protein>
    <submittedName>
        <fullName evidence="7">Solute carrier family 22 member 8</fullName>
    </submittedName>
</protein>
<dbReference type="SUPFAM" id="SSF103473">
    <property type="entry name" value="MFS general substrate transporter"/>
    <property type="match status" value="1"/>
</dbReference>
<sequence length="695" mass="78958">MDDKVNRSQFLILICISLHFAIVAINHTKPTFQNYVPHTHPHLAIKPMKGNDNATYNVTSHTKVLNNITVTIPVCYLSNHEIIKEQDQVTIVTEWDLTHSQAKWNNLVVTLYFLGVVLGSLPAGILADRFGRRVVMLCCFYCQAALSIIIVYNTSFVVYLVLRTLQGFFIQGLQNSSYTLLIELFPTRWRISVAWLTEICWTLGLVVLALISHQCTNWRQAELLTSLPFLCFSFIYVWFIPESPLWKYTKNKIIDFECFRDDESHGTSLHEYSTESRAKVNKGLEYLSPENFIVQHLKNVHSQTVPNMTMCKVNDSFLSSKTDANISDEFLTDNLNSYGSIEDLRVSLSSILSAFDVTIESYRQSLSLDNDTPCMRRGSKIINKTDDSLEKSNYEPDTMRLPVCDTKHGNAMVSHLPGDSPLFLINTGNSISAPLADDEHNSNSVAIARDKLLRQLNKCVQRECCKRKTLDELLILLEQKRVTKNDVRNVCREICESRTIRQRLIIMCYLWFSTSLSYYGVTFSVPVLSGDRYQNFVYGAGFEFVFFSASFFVLSKVGRKCPLITFYLLSSFLFTFVFLLSFFPVIQLTACSRTLLILLAKGSIVGTFFCVFIYCAELFPTPMRAACNGITSLCCRVGSLLSPYFLTYAMKISQDTMLLLIGILTLIAALLTFSLPETHQKKLPDTLDDALNLKK</sequence>
<name>A0A8D8SGJ9_9HEMI</name>
<dbReference type="AlphaFoldDB" id="A0A8D8SGJ9"/>
<comment type="subcellular location">
    <subcellularLocation>
        <location evidence="1">Membrane</location>
        <topology evidence="1">Multi-pass membrane protein</topology>
    </subcellularLocation>
</comment>
<dbReference type="Pfam" id="PF07690">
    <property type="entry name" value="MFS_1"/>
    <property type="match status" value="1"/>
</dbReference>
<evidence type="ECO:0000256" key="5">
    <source>
        <dbReference type="SAM" id="Phobius"/>
    </source>
</evidence>
<evidence type="ECO:0000256" key="4">
    <source>
        <dbReference type="ARBA" id="ARBA00023136"/>
    </source>
</evidence>
<keyword evidence="3 5" id="KW-1133">Transmembrane helix</keyword>
<dbReference type="InterPro" id="IPR020846">
    <property type="entry name" value="MFS_dom"/>
</dbReference>
<accession>A0A8D8SGJ9</accession>
<dbReference type="EMBL" id="HBUF01218331">
    <property type="protein sequence ID" value="CAG6668206.1"/>
    <property type="molecule type" value="Transcribed_RNA"/>
</dbReference>
<feature type="transmembrane region" description="Helical" evidence="5">
    <location>
        <begin position="223"/>
        <end position="240"/>
    </location>
</feature>
<feature type="transmembrane region" description="Helical" evidence="5">
    <location>
        <begin position="657"/>
        <end position="675"/>
    </location>
</feature>
<dbReference type="PANTHER" id="PTHR24064">
    <property type="entry name" value="SOLUTE CARRIER FAMILY 22 MEMBER"/>
    <property type="match status" value="1"/>
</dbReference>
<reference evidence="7" key="1">
    <citation type="submission" date="2021-05" db="EMBL/GenBank/DDBJ databases">
        <authorList>
            <person name="Alioto T."/>
            <person name="Alioto T."/>
            <person name="Gomez Garrido J."/>
        </authorList>
    </citation>
    <scope>NUCLEOTIDE SEQUENCE</scope>
</reference>
<keyword evidence="2 5" id="KW-0812">Transmembrane</keyword>
<evidence type="ECO:0000256" key="2">
    <source>
        <dbReference type="ARBA" id="ARBA00022692"/>
    </source>
</evidence>
<evidence type="ECO:0000313" key="7">
    <source>
        <dbReference type="EMBL" id="CAG6668206.1"/>
    </source>
</evidence>
<proteinExistence type="predicted"/>
<keyword evidence="4 5" id="KW-0472">Membrane</keyword>
<dbReference type="PROSITE" id="PS50850">
    <property type="entry name" value="MFS"/>
    <property type="match status" value="1"/>
</dbReference>